<name>A0A7X6DLP0_9BACT</name>
<sequence length="253" mass="27871">MVNRPFLFVSTFLHALLFSAMALPFPAAAAIGPLGESPGIVRTVPGENQSEVAPTTPIIVEFTKQIDPRTLTEETFQVEGAEGVIYYDPETKSAIWTPIAPLAPSKQYQVDVTNEIADLEGRHLPFSYHWTFSTRSTEGAPLDIRQTTPPENASHVSVETPISVTFNKPIEPASLRPDSIVVFDEEKVKGVIAYEPVTQTVTFLPLLPLGYRERYTVILKEGIEDRDGNPLLTAESWSFTTEGPPTPLSQIHP</sequence>
<keyword evidence="5" id="KW-1185">Reference proteome</keyword>
<proteinExistence type="predicted"/>
<evidence type="ECO:0000256" key="1">
    <source>
        <dbReference type="ARBA" id="ARBA00022729"/>
    </source>
</evidence>
<evidence type="ECO:0000256" key="2">
    <source>
        <dbReference type="SAM" id="SignalP"/>
    </source>
</evidence>
<feature type="domain" description="SbsA Ig-like" evidence="3">
    <location>
        <begin position="141"/>
        <end position="241"/>
    </location>
</feature>
<dbReference type="Gene3D" id="2.60.40.3710">
    <property type="match status" value="2"/>
</dbReference>
<feature type="chain" id="PRO_5030720198" description="SbsA Ig-like domain-containing protein" evidence="2">
    <location>
        <begin position="30"/>
        <end position="253"/>
    </location>
</feature>
<dbReference type="AlphaFoldDB" id="A0A7X6DLP0"/>
<gene>
    <name evidence="4" type="ORF">MNODULE_00480</name>
</gene>
<comment type="caution">
    <text evidence="4">The sequence shown here is derived from an EMBL/GenBank/DDBJ whole genome shotgun (WGS) entry which is preliminary data.</text>
</comment>
<evidence type="ECO:0000259" key="3">
    <source>
        <dbReference type="Pfam" id="PF13205"/>
    </source>
</evidence>
<dbReference type="Proteomes" id="UP000534783">
    <property type="component" value="Unassembled WGS sequence"/>
</dbReference>
<reference evidence="4 5" key="1">
    <citation type="journal article" date="2020" name="Nature">
        <title>Bacterial chemolithoautotrophy via manganese oxidation.</title>
        <authorList>
            <person name="Yu H."/>
            <person name="Leadbetter J.R."/>
        </authorList>
    </citation>
    <scope>NUCLEOTIDE SEQUENCE [LARGE SCALE GENOMIC DNA]</scope>
    <source>
        <strain evidence="4 5">Mn-1</strain>
    </source>
</reference>
<protein>
    <recommendedName>
        <fullName evidence="3">SbsA Ig-like domain-containing protein</fullName>
    </recommendedName>
</protein>
<accession>A0A7X6DLP0</accession>
<evidence type="ECO:0000313" key="4">
    <source>
        <dbReference type="EMBL" id="NKE69228.1"/>
    </source>
</evidence>
<keyword evidence="1 2" id="KW-0732">Signal</keyword>
<organism evidence="4 5">
    <name type="scientific">Candidatus Manganitrophus noduliformans</name>
    <dbReference type="NCBI Taxonomy" id="2606439"/>
    <lineage>
        <taxon>Bacteria</taxon>
        <taxon>Pseudomonadati</taxon>
        <taxon>Nitrospirota</taxon>
        <taxon>Nitrospiria</taxon>
        <taxon>Candidatus Troglogloeales</taxon>
        <taxon>Candidatus Manganitrophaceae</taxon>
        <taxon>Candidatus Manganitrophus</taxon>
    </lineage>
</organism>
<dbReference type="RefSeq" id="WP_168057545.1">
    <property type="nucleotide sequence ID" value="NZ_VTOW01000001.1"/>
</dbReference>
<dbReference type="Pfam" id="PF13205">
    <property type="entry name" value="Big_5"/>
    <property type="match status" value="2"/>
</dbReference>
<dbReference type="EMBL" id="VTOW01000001">
    <property type="protein sequence ID" value="NKE69228.1"/>
    <property type="molecule type" value="Genomic_DNA"/>
</dbReference>
<feature type="domain" description="SbsA Ig-like" evidence="3">
    <location>
        <begin position="37"/>
        <end position="134"/>
    </location>
</feature>
<evidence type="ECO:0000313" key="5">
    <source>
        <dbReference type="Proteomes" id="UP000534783"/>
    </source>
</evidence>
<feature type="signal peptide" evidence="2">
    <location>
        <begin position="1"/>
        <end position="29"/>
    </location>
</feature>
<dbReference type="InterPro" id="IPR032812">
    <property type="entry name" value="SbsA_Ig"/>
</dbReference>